<dbReference type="InterPro" id="IPR042115">
    <property type="entry name" value="PriA_3primeBD_sf"/>
</dbReference>
<dbReference type="EMBL" id="OCNH01000002">
    <property type="protein sequence ID" value="SOD90227.1"/>
    <property type="molecule type" value="Genomic_DNA"/>
</dbReference>
<dbReference type="HAMAP" id="MF_00983">
    <property type="entry name" value="PriA"/>
    <property type="match status" value="1"/>
</dbReference>
<keyword evidence="9 12" id="KW-0238">DNA-binding</keyword>
<dbReference type="SMART" id="SM00490">
    <property type="entry name" value="HELICc"/>
    <property type="match status" value="1"/>
</dbReference>
<feature type="binding site" evidence="12">
    <location>
        <position position="577"/>
    </location>
    <ligand>
        <name>Zn(2+)</name>
        <dbReference type="ChEBI" id="CHEBI:29105"/>
        <label>2</label>
    </ligand>
</feature>
<comment type="similarity">
    <text evidence="12">Belongs to the helicase family. PriA subfamily.</text>
</comment>
<dbReference type="PROSITE" id="PS51192">
    <property type="entry name" value="HELICASE_ATP_BIND_1"/>
    <property type="match status" value="1"/>
</dbReference>
<keyword evidence="3 12" id="KW-0479">Metal-binding</keyword>
<dbReference type="Pfam" id="PF18074">
    <property type="entry name" value="PriA_C"/>
    <property type="match status" value="1"/>
</dbReference>
<dbReference type="PANTHER" id="PTHR30580:SF0">
    <property type="entry name" value="PRIMOSOMAL PROTEIN N"/>
    <property type="match status" value="1"/>
</dbReference>
<protein>
    <recommendedName>
        <fullName evidence="12">Replication restart protein PriA</fullName>
    </recommendedName>
    <alternativeName>
        <fullName evidence="12">ATP-dependent DNA helicase PriA</fullName>
        <ecNumber evidence="12">5.6.2.4</ecNumber>
    </alternativeName>
    <alternativeName>
        <fullName evidence="12">DNA 3'-5' helicase PriA</fullName>
    </alternativeName>
</protein>
<dbReference type="InterPro" id="IPR027417">
    <property type="entry name" value="P-loop_NTPase"/>
</dbReference>
<keyword evidence="2 12" id="KW-0235">DNA replication</keyword>
<dbReference type="InterPro" id="IPR014001">
    <property type="entry name" value="Helicase_ATP-bd"/>
</dbReference>
<dbReference type="GO" id="GO:0006270">
    <property type="term" value="P:DNA replication initiation"/>
    <property type="evidence" value="ECO:0007669"/>
    <property type="project" value="TreeGrafter"/>
</dbReference>
<keyword evidence="10 12" id="KW-0413">Isomerase</keyword>
<dbReference type="AlphaFoldDB" id="A0A286G3T3"/>
<evidence type="ECO:0000256" key="4">
    <source>
        <dbReference type="ARBA" id="ARBA00022741"/>
    </source>
</evidence>
<dbReference type="InterPro" id="IPR041222">
    <property type="entry name" value="PriA_3primeBD"/>
</dbReference>
<dbReference type="Pfam" id="PF17764">
    <property type="entry name" value="PriA_3primeBD"/>
    <property type="match status" value="1"/>
</dbReference>
<dbReference type="Gene3D" id="3.40.1440.60">
    <property type="entry name" value="PriA, 3(prime) DNA-binding domain"/>
    <property type="match status" value="1"/>
</dbReference>
<dbReference type="InterPro" id="IPR040498">
    <property type="entry name" value="PriA_CRR"/>
</dbReference>
<dbReference type="GO" id="GO:0006269">
    <property type="term" value="P:DNA replication, synthesis of primer"/>
    <property type="evidence" value="ECO:0007669"/>
    <property type="project" value="UniProtKB-KW"/>
</dbReference>
<keyword evidence="1 12" id="KW-0639">Primosome</keyword>
<keyword evidence="6 12" id="KW-0347">Helicase</keyword>
<name>A0A286G3T3_9BACT</name>
<evidence type="ECO:0000256" key="10">
    <source>
        <dbReference type="ARBA" id="ARBA00023235"/>
    </source>
</evidence>
<keyword evidence="8 12" id="KW-0067">ATP-binding</keyword>
<evidence type="ECO:0000259" key="14">
    <source>
        <dbReference type="PROSITE" id="PS51194"/>
    </source>
</evidence>
<keyword evidence="16" id="KW-1185">Reference proteome</keyword>
<evidence type="ECO:0000313" key="15">
    <source>
        <dbReference type="EMBL" id="SOD90227.1"/>
    </source>
</evidence>
<comment type="function">
    <text evidence="12">Initiates the restart of stalled replication forks, which reloads the replicative helicase on sites other than the origin of replication. Recognizes and binds to abandoned replication forks and remodels them to uncover a helicase loading site. Promotes assembly of the primosome at these replication forks.</text>
</comment>
<evidence type="ECO:0000256" key="9">
    <source>
        <dbReference type="ARBA" id="ARBA00023125"/>
    </source>
</evidence>
<dbReference type="CDD" id="cd17929">
    <property type="entry name" value="DEXHc_priA"/>
    <property type="match status" value="1"/>
</dbReference>
<feature type="binding site" evidence="12">
    <location>
        <position position="556"/>
    </location>
    <ligand>
        <name>Zn(2+)</name>
        <dbReference type="ChEBI" id="CHEBI:29105"/>
        <label>2</label>
    </ligand>
</feature>
<evidence type="ECO:0000256" key="1">
    <source>
        <dbReference type="ARBA" id="ARBA00022515"/>
    </source>
</evidence>
<dbReference type="GO" id="GO:0016887">
    <property type="term" value="F:ATP hydrolysis activity"/>
    <property type="evidence" value="ECO:0007669"/>
    <property type="project" value="RHEA"/>
</dbReference>
<sequence length="843" mass="96140">MENQANTLFSSFDGEEITFFADLILPIPVPKLFTYRVPRGMADGIKIGARVIVPFGKKNGRVFTAIVARLHNTPPTGYQARYINETLDEYPLTTSYQLELFRWIADYYMCCIGEVMNVALPSGLKISSQSKVQFNPDFNYPELLTELEETLLTELKKHPALSYDEVGRLAGEGTNVAALIKSLVEKKAIIVFEEVREKYTPKMVRKIRLHRTYEEREQLLVLLQRLEKLPKQQEVVMRYLSHVPLQRTPSLNEKGLDKTILNQDDELSQSSLTTLIKNQVFETFEVIQPRFSDNGTDGLQTEIKLTDAQRTASNQIMAQFEQHNVVLLHGITGSGKTEVYIDLIQQALGSGSQVLYLLPEIALTTQIVVRLQRVFGDKMGIYHSKFSDNERVEVWKGVVSGQYQFVVGVRSAVFLPFDNLGLIIVDEEHETSYKQHDPAPRYHARDVAIMLAHWQQAKVLLGSATPSLETYYQAKQGRYGLVELFQRFGEATLPNIMLVNMQQEKKQKTLRNEFSSVLLGALEANMERKEQSILFQNRRGYSPYMQCEDCDWTAECPNCAVSLTYHQRDAELRCHYCGHKEGVPRMCPTCGSTKVKTIGFGTEKLEDQLQIFFPQSRVLRMDLDTTRAKNAYQQIIQEFEGGQVDILVGTQMITKGLDFDNVSLVGIFDADRLIHFPDFRATERAFQMITQVSGRAGRRAGRQGTVLIQTSNPQQPILQKVIDNDYKGLFKEELQERQDFNYPPFSRLIKLTVRHTDRAISHQAAERLAAELIDALGSSRVLGPEEPLVERIRNQFLFDILIKIERDKVNIKAVKTYIQDRINDILTDKGLRQVSIVADVDCL</sequence>
<dbReference type="GO" id="GO:0008270">
    <property type="term" value="F:zinc ion binding"/>
    <property type="evidence" value="ECO:0007669"/>
    <property type="project" value="UniProtKB-UniRule"/>
</dbReference>
<dbReference type="NCBIfam" id="TIGR00595">
    <property type="entry name" value="priA"/>
    <property type="match status" value="1"/>
</dbReference>
<evidence type="ECO:0000256" key="6">
    <source>
        <dbReference type="ARBA" id="ARBA00022806"/>
    </source>
</evidence>
<gene>
    <name evidence="12" type="primary">priA</name>
    <name evidence="15" type="ORF">SAMN06269250_3344</name>
</gene>
<feature type="binding site" evidence="12">
    <location>
        <position position="587"/>
    </location>
    <ligand>
        <name>Zn(2+)</name>
        <dbReference type="ChEBI" id="CHEBI:29105"/>
        <label>1</label>
    </ligand>
</feature>
<evidence type="ECO:0000313" key="16">
    <source>
        <dbReference type="Proteomes" id="UP000219452"/>
    </source>
</evidence>
<feature type="binding site" evidence="12">
    <location>
        <position position="559"/>
    </location>
    <ligand>
        <name>Zn(2+)</name>
        <dbReference type="ChEBI" id="CHEBI:29105"/>
        <label>2</label>
    </ligand>
</feature>
<dbReference type="PROSITE" id="PS51194">
    <property type="entry name" value="HELICASE_CTER"/>
    <property type="match status" value="1"/>
</dbReference>
<keyword evidence="5 12" id="KW-0378">Hydrolase</keyword>
<dbReference type="FunFam" id="3.40.1440.60:FF:000001">
    <property type="entry name" value="Primosomal protein N"/>
    <property type="match status" value="1"/>
</dbReference>
<dbReference type="InterPro" id="IPR041236">
    <property type="entry name" value="PriA_C"/>
</dbReference>
<dbReference type="Pfam" id="PF18319">
    <property type="entry name" value="Zn_ribbon_PriA"/>
    <property type="match status" value="1"/>
</dbReference>
<evidence type="ECO:0000256" key="12">
    <source>
        <dbReference type="HAMAP-Rule" id="MF_00983"/>
    </source>
</evidence>
<dbReference type="GO" id="GO:1990077">
    <property type="term" value="C:primosome complex"/>
    <property type="evidence" value="ECO:0007669"/>
    <property type="project" value="UniProtKB-UniRule"/>
</dbReference>
<evidence type="ECO:0000259" key="13">
    <source>
        <dbReference type="PROSITE" id="PS51192"/>
    </source>
</evidence>
<evidence type="ECO:0000256" key="5">
    <source>
        <dbReference type="ARBA" id="ARBA00022801"/>
    </source>
</evidence>
<feature type="binding site" evidence="12">
    <location>
        <position position="547"/>
    </location>
    <ligand>
        <name>Zn(2+)</name>
        <dbReference type="ChEBI" id="CHEBI:29105"/>
        <label>1</label>
    </ligand>
</feature>
<evidence type="ECO:0000256" key="7">
    <source>
        <dbReference type="ARBA" id="ARBA00022833"/>
    </source>
</evidence>
<dbReference type="GO" id="GO:0005524">
    <property type="term" value="F:ATP binding"/>
    <property type="evidence" value="ECO:0007669"/>
    <property type="project" value="UniProtKB-UniRule"/>
</dbReference>
<dbReference type="GO" id="GO:0006302">
    <property type="term" value="P:double-strand break repair"/>
    <property type="evidence" value="ECO:0007669"/>
    <property type="project" value="InterPro"/>
</dbReference>
<comment type="cofactor">
    <cofactor evidence="12">
        <name>Zn(2+)</name>
        <dbReference type="ChEBI" id="CHEBI:29105"/>
    </cofactor>
    <text evidence="12">Binds 2 zinc ions per subunit.</text>
</comment>
<reference evidence="16" key="1">
    <citation type="submission" date="2017-09" db="EMBL/GenBank/DDBJ databases">
        <authorList>
            <person name="Varghese N."/>
            <person name="Submissions S."/>
        </authorList>
    </citation>
    <scope>NUCLEOTIDE SEQUENCE [LARGE SCALE GENOMIC DNA]</scope>
    <source>
        <strain evidence="16">DSM 29961</strain>
    </source>
</reference>
<dbReference type="GO" id="GO:0043138">
    <property type="term" value="F:3'-5' DNA helicase activity"/>
    <property type="evidence" value="ECO:0007669"/>
    <property type="project" value="UniProtKB-EC"/>
</dbReference>
<feature type="binding site" evidence="12">
    <location>
        <position position="574"/>
    </location>
    <ligand>
        <name>Zn(2+)</name>
        <dbReference type="ChEBI" id="CHEBI:29105"/>
        <label>2</label>
    </ligand>
</feature>
<dbReference type="InterPro" id="IPR011545">
    <property type="entry name" value="DEAD/DEAH_box_helicase_dom"/>
</dbReference>
<dbReference type="OrthoDB" id="9759544at2"/>
<dbReference type="SUPFAM" id="SSF52540">
    <property type="entry name" value="P-loop containing nucleoside triphosphate hydrolases"/>
    <property type="match status" value="2"/>
</dbReference>
<feature type="binding site" evidence="12">
    <location>
        <position position="590"/>
    </location>
    <ligand>
        <name>Zn(2+)</name>
        <dbReference type="ChEBI" id="CHEBI:29105"/>
        <label>1</label>
    </ligand>
</feature>
<proteinExistence type="inferred from homology"/>
<organism evidence="15 16">
    <name type="scientific">Spirosoma fluviale</name>
    <dbReference type="NCBI Taxonomy" id="1597977"/>
    <lineage>
        <taxon>Bacteria</taxon>
        <taxon>Pseudomonadati</taxon>
        <taxon>Bacteroidota</taxon>
        <taxon>Cytophagia</taxon>
        <taxon>Cytophagales</taxon>
        <taxon>Cytophagaceae</taxon>
        <taxon>Spirosoma</taxon>
    </lineage>
</organism>
<dbReference type="CDD" id="cd18804">
    <property type="entry name" value="SF2_C_priA"/>
    <property type="match status" value="1"/>
</dbReference>
<comment type="catalytic activity">
    <reaction evidence="11 12">
        <text>ATP + H2O = ADP + phosphate + H(+)</text>
        <dbReference type="Rhea" id="RHEA:13065"/>
        <dbReference type="ChEBI" id="CHEBI:15377"/>
        <dbReference type="ChEBI" id="CHEBI:15378"/>
        <dbReference type="ChEBI" id="CHEBI:30616"/>
        <dbReference type="ChEBI" id="CHEBI:43474"/>
        <dbReference type="ChEBI" id="CHEBI:456216"/>
        <dbReference type="EC" id="5.6.2.4"/>
    </reaction>
</comment>
<dbReference type="GO" id="GO:0003677">
    <property type="term" value="F:DNA binding"/>
    <property type="evidence" value="ECO:0007669"/>
    <property type="project" value="UniProtKB-UniRule"/>
</dbReference>
<accession>A0A286G3T3</accession>
<dbReference type="PANTHER" id="PTHR30580">
    <property type="entry name" value="PRIMOSOMAL PROTEIN N"/>
    <property type="match status" value="1"/>
</dbReference>
<comment type="subunit">
    <text evidence="12">Component of the replication restart primosome.</text>
</comment>
<feature type="domain" description="Helicase C-terminal" evidence="14">
    <location>
        <begin position="582"/>
        <end position="738"/>
    </location>
</feature>
<dbReference type="InterPro" id="IPR005259">
    <property type="entry name" value="PriA"/>
</dbReference>
<dbReference type="Pfam" id="PF00270">
    <property type="entry name" value="DEAD"/>
    <property type="match status" value="1"/>
</dbReference>
<dbReference type="Pfam" id="PF00271">
    <property type="entry name" value="Helicase_C"/>
    <property type="match status" value="1"/>
</dbReference>
<evidence type="ECO:0000256" key="8">
    <source>
        <dbReference type="ARBA" id="ARBA00022840"/>
    </source>
</evidence>
<keyword evidence="7 12" id="KW-0862">Zinc</keyword>
<dbReference type="Gene3D" id="3.40.50.300">
    <property type="entry name" value="P-loop containing nucleotide triphosphate hydrolases"/>
    <property type="match status" value="2"/>
</dbReference>
<dbReference type="EC" id="5.6.2.4" evidence="12"/>
<comment type="catalytic activity">
    <reaction evidence="12">
        <text>Couples ATP hydrolysis with the unwinding of duplex DNA by translocating in the 3'-5' direction.</text>
        <dbReference type="EC" id="5.6.2.4"/>
    </reaction>
</comment>
<evidence type="ECO:0000256" key="2">
    <source>
        <dbReference type="ARBA" id="ARBA00022705"/>
    </source>
</evidence>
<dbReference type="InterPro" id="IPR001650">
    <property type="entry name" value="Helicase_C-like"/>
</dbReference>
<feature type="domain" description="Helicase ATP-binding" evidence="13">
    <location>
        <begin position="317"/>
        <end position="484"/>
    </location>
</feature>
<dbReference type="FunFam" id="3.40.50.300:FF:000489">
    <property type="entry name" value="Primosome assembly protein PriA"/>
    <property type="match status" value="1"/>
</dbReference>
<dbReference type="Proteomes" id="UP000219452">
    <property type="component" value="Unassembled WGS sequence"/>
</dbReference>
<dbReference type="SMART" id="SM00487">
    <property type="entry name" value="DEXDc"/>
    <property type="match status" value="1"/>
</dbReference>
<dbReference type="GO" id="GO:0006310">
    <property type="term" value="P:DNA recombination"/>
    <property type="evidence" value="ECO:0007669"/>
    <property type="project" value="InterPro"/>
</dbReference>
<dbReference type="RefSeq" id="WP_097126893.1">
    <property type="nucleotide sequence ID" value="NZ_OCNH01000002.1"/>
</dbReference>
<keyword evidence="4 12" id="KW-0547">Nucleotide-binding</keyword>
<evidence type="ECO:0000256" key="3">
    <source>
        <dbReference type="ARBA" id="ARBA00022723"/>
    </source>
</evidence>
<evidence type="ECO:0000256" key="11">
    <source>
        <dbReference type="ARBA" id="ARBA00048988"/>
    </source>
</evidence>
<feature type="binding site" evidence="12">
    <location>
        <position position="550"/>
    </location>
    <ligand>
        <name>Zn(2+)</name>
        <dbReference type="ChEBI" id="CHEBI:29105"/>
        <label>1</label>
    </ligand>
</feature>